<dbReference type="InterPro" id="IPR036746">
    <property type="entry name" value="TT1725-like_sf"/>
</dbReference>
<dbReference type="PANTHER" id="PTHR36441:SF1">
    <property type="entry name" value="DUF503 DOMAIN-CONTAINING PROTEIN"/>
    <property type="match status" value="1"/>
</dbReference>
<dbReference type="Pfam" id="PF04456">
    <property type="entry name" value="DUF503"/>
    <property type="match status" value="1"/>
</dbReference>
<dbReference type="SUPFAM" id="SSF103007">
    <property type="entry name" value="Hypothetical protein TT1725"/>
    <property type="match status" value="1"/>
</dbReference>
<organism evidence="1 2">
    <name type="scientific">Pendulispora albinea</name>
    <dbReference type="NCBI Taxonomy" id="2741071"/>
    <lineage>
        <taxon>Bacteria</taxon>
        <taxon>Pseudomonadati</taxon>
        <taxon>Myxococcota</taxon>
        <taxon>Myxococcia</taxon>
        <taxon>Myxococcales</taxon>
        <taxon>Sorangiineae</taxon>
        <taxon>Pendulisporaceae</taxon>
        <taxon>Pendulispora</taxon>
    </lineage>
</organism>
<dbReference type="RefSeq" id="WP_394821923.1">
    <property type="nucleotide sequence ID" value="NZ_CP089984.1"/>
</dbReference>
<protein>
    <submittedName>
        <fullName evidence="1">DUF503 domain-containing protein</fullName>
    </submittedName>
</protein>
<dbReference type="InterPro" id="IPR007546">
    <property type="entry name" value="DUF503"/>
</dbReference>
<keyword evidence="2" id="KW-1185">Reference proteome</keyword>
<proteinExistence type="predicted"/>
<dbReference type="Gene3D" id="3.30.70.1120">
    <property type="entry name" value="TT1725-like"/>
    <property type="match status" value="1"/>
</dbReference>
<gene>
    <name evidence="1" type="ORF">LZC94_31190</name>
</gene>
<dbReference type="EMBL" id="CP089984">
    <property type="protein sequence ID" value="WXB12301.1"/>
    <property type="molecule type" value="Genomic_DNA"/>
</dbReference>
<sequence length="111" mass="12090">MFVGVLRLTFHIPHARSLKEKRSVVRKFRDRVRARYDVSIAEVDAQDLHQRAVFGVSVVSGDAAVCDSVMAQVAHTAETQEDAVLTDRATEVITIGADLYGPGDPPLAADD</sequence>
<dbReference type="Proteomes" id="UP001370348">
    <property type="component" value="Chromosome"/>
</dbReference>
<accession>A0ABZ2LRA3</accession>
<dbReference type="PANTHER" id="PTHR36441">
    <property type="entry name" value="HYPOTHETICAL CYTOSOLIC PROTEIN"/>
    <property type="match status" value="1"/>
</dbReference>
<evidence type="ECO:0000313" key="1">
    <source>
        <dbReference type="EMBL" id="WXB12301.1"/>
    </source>
</evidence>
<evidence type="ECO:0000313" key="2">
    <source>
        <dbReference type="Proteomes" id="UP001370348"/>
    </source>
</evidence>
<reference evidence="1 2" key="1">
    <citation type="submission" date="2021-12" db="EMBL/GenBank/DDBJ databases">
        <title>Discovery of the Pendulisporaceae a myxobacterial family with distinct sporulation behavior and unique specialized metabolism.</title>
        <authorList>
            <person name="Garcia R."/>
            <person name="Popoff A."/>
            <person name="Bader C.D."/>
            <person name="Loehr J."/>
            <person name="Walesch S."/>
            <person name="Walt C."/>
            <person name="Boldt J."/>
            <person name="Bunk B."/>
            <person name="Haeckl F.J.F.P.J."/>
            <person name="Gunesch A.P."/>
            <person name="Birkelbach J."/>
            <person name="Nuebel U."/>
            <person name="Pietschmann T."/>
            <person name="Bach T."/>
            <person name="Mueller R."/>
        </authorList>
    </citation>
    <scope>NUCLEOTIDE SEQUENCE [LARGE SCALE GENOMIC DNA]</scope>
    <source>
        <strain evidence="1 2">MSr11954</strain>
    </source>
</reference>
<name>A0ABZ2LRA3_9BACT</name>